<proteinExistence type="predicted"/>
<dbReference type="AlphaFoldDB" id="A0AAE0RBE9"/>
<protein>
    <submittedName>
        <fullName evidence="1">Uncharacterized protein</fullName>
    </submittedName>
</protein>
<organism evidence="1 2">
    <name type="scientific">Hemibagrus guttatus</name>
    <dbReference type="NCBI Taxonomy" id="175788"/>
    <lineage>
        <taxon>Eukaryota</taxon>
        <taxon>Metazoa</taxon>
        <taxon>Chordata</taxon>
        <taxon>Craniata</taxon>
        <taxon>Vertebrata</taxon>
        <taxon>Euteleostomi</taxon>
        <taxon>Actinopterygii</taxon>
        <taxon>Neopterygii</taxon>
        <taxon>Teleostei</taxon>
        <taxon>Ostariophysi</taxon>
        <taxon>Siluriformes</taxon>
        <taxon>Bagridae</taxon>
        <taxon>Hemibagrus</taxon>
    </lineage>
</organism>
<dbReference type="Proteomes" id="UP001274896">
    <property type="component" value="Unassembled WGS sequence"/>
</dbReference>
<evidence type="ECO:0000313" key="2">
    <source>
        <dbReference type="Proteomes" id="UP001274896"/>
    </source>
</evidence>
<comment type="caution">
    <text evidence="1">The sequence shown here is derived from an EMBL/GenBank/DDBJ whole genome shotgun (WGS) entry which is preliminary data.</text>
</comment>
<evidence type="ECO:0000313" key="1">
    <source>
        <dbReference type="EMBL" id="KAK3548752.1"/>
    </source>
</evidence>
<reference evidence="1" key="1">
    <citation type="submission" date="2023-06" db="EMBL/GenBank/DDBJ databases">
        <title>Male Hemibagrus guttatus genome.</title>
        <authorList>
            <person name="Bian C."/>
        </authorList>
    </citation>
    <scope>NUCLEOTIDE SEQUENCE</scope>
    <source>
        <strain evidence="1">Male_cb2023</strain>
        <tissue evidence="1">Muscle</tissue>
    </source>
</reference>
<gene>
    <name evidence="1" type="ORF">QTP70_020333</name>
</gene>
<dbReference type="EMBL" id="JAUCMX010000004">
    <property type="protein sequence ID" value="KAK3548752.1"/>
    <property type="molecule type" value="Genomic_DNA"/>
</dbReference>
<name>A0AAE0RBE9_9TELE</name>
<keyword evidence="2" id="KW-1185">Reference proteome</keyword>
<accession>A0AAE0RBE9</accession>
<sequence length="79" mass="8867">MSHISIDFVISLPLSYGNTTILTMVDRCFLRWPMFYYPSSLLPRKPCISCSNMSSAWMAYPTTSSQTRAPSSPPTVRGN</sequence>